<reference evidence="2 3" key="1">
    <citation type="submission" date="2018-10" db="EMBL/GenBank/DDBJ databases">
        <title>Sequencing the genomes of 1000 actinobacteria strains.</title>
        <authorList>
            <person name="Klenk H.-P."/>
        </authorList>
    </citation>
    <scope>NUCLEOTIDE SEQUENCE [LARGE SCALE GENOMIC DNA]</scope>
    <source>
        <strain evidence="2 3">DSM 43911</strain>
    </source>
</reference>
<protein>
    <submittedName>
        <fullName evidence="2">Uncharacterized protein</fullName>
    </submittedName>
</protein>
<dbReference type="EMBL" id="RBXR01000001">
    <property type="protein sequence ID" value="RKT74787.1"/>
    <property type="molecule type" value="Genomic_DNA"/>
</dbReference>
<organism evidence="2 3">
    <name type="scientific">Saccharothrix variisporea</name>
    <dbReference type="NCBI Taxonomy" id="543527"/>
    <lineage>
        <taxon>Bacteria</taxon>
        <taxon>Bacillati</taxon>
        <taxon>Actinomycetota</taxon>
        <taxon>Actinomycetes</taxon>
        <taxon>Pseudonocardiales</taxon>
        <taxon>Pseudonocardiaceae</taxon>
        <taxon>Saccharothrix</taxon>
    </lineage>
</organism>
<evidence type="ECO:0000256" key="1">
    <source>
        <dbReference type="SAM" id="MobiDB-lite"/>
    </source>
</evidence>
<keyword evidence="3" id="KW-1185">Reference proteome</keyword>
<sequence>MGEPDGNRNADHPRSGSPRRVDGLPFRASQRLRTVLSSNAKSTPVTREAHLDYQTALRALRDDMRADLARP</sequence>
<comment type="caution">
    <text evidence="2">The sequence shown here is derived from an EMBL/GenBank/DDBJ whole genome shotgun (WGS) entry which is preliminary data.</text>
</comment>
<evidence type="ECO:0000313" key="3">
    <source>
        <dbReference type="Proteomes" id="UP000272729"/>
    </source>
</evidence>
<gene>
    <name evidence="2" type="ORF">DFJ66_8158</name>
</gene>
<accession>A0A495XL08</accession>
<evidence type="ECO:0000313" key="2">
    <source>
        <dbReference type="EMBL" id="RKT74787.1"/>
    </source>
</evidence>
<dbReference type="AlphaFoldDB" id="A0A495XL08"/>
<feature type="region of interest" description="Disordered" evidence="1">
    <location>
        <begin position="1"/>
        <end position="27"/>
    </location>
</feature>
<dbReference type="Proteomes" id="UP000272729">
    <property type="component" value="Unassembled WGS sequence"/>
</dbReference>
<dbReference type="RefSeq" id="WP_170200026.1">
    <property type="nucleotide sequence ID" value="NZ_JBIUBA010000006.1"/>
</dbReference>
<proteinExistence type="predicted"/>
<name>A0A495XL08_9PSEU</name>
<feature type="compositionally biased region" description="Basic and acidic residues" evidence="1">
    <location>
        <begin position="1"/>
        <end position="22"/>
    </location>
</feature>